<gene>
    <name evidence="2" type="ORF">ETH_00038055</name>
</gene>
<dbReference type="EMBL" id="HG675582">
    <property type="protein sequence ID" value="CDJ41285.1"/>
    <property type="molecule type" value="Genomic_DNA"/>
</dbReference>
<dbReference type="VEuPathDB" id="ToxoDB:ETH_00038055"/>
<name>U6L0J3_EIMTE</name>
<reference evidence="2" key="1">
    <citation type="submission" date="2013-10" db="EMBL/GenBank/DDBJ databases">
        <title>Genomic analysis of the causative agents of coccidiosis in chickens.</title>
        <authorList>
            <person name="Reid A.J."/>
            <person name="Blake D."/>
            <person name="Billington K."/>
            <person name="Browne H."/>
            <person name="Dunn M."/>
            <person name="Hung S."/>
            <person name="Kawahara F."/>
            <person name="Miranda-Saavedra D."/>
            <person name="Mourier T."/>
            <person name="Nagra H."/>
            <person name="Otto T.D."/>
            <person name="Rawlings N."/>
            <person name="Sanchez A."/>
            <person name="Sanders M."/>
            <person name="Subramaniam C."/>
            <person name="Tay Y."/>
            <person name="Dear P."/>
            <person name="Doerig C."/>
            <person name="Gruber A."/>
            <person name="Parkinson J."/>
            <person name="Shirley M."/>
            <person name="Wan K.L."/>
            <person name="Berriman M."/>
            <person name="Tomley F."/>
            <person name="Pain A."/>
        </authorList>
    </citation>
    <scope>NUCLEOTIDE SEQUENCE [LARGE SCALE GENOMIC DNA]</scope>
    <source>
        <strain evidence="2">Houghton</strain>
    </source>
</reference>
<dbReference type="OrthoDB" id="264532at2759"/>
<proteinExistence type="predicted"/>
<reference evidence="2" key="2">
    <citation type="submission" date="2013-10" db="EMBL/GenBank/DDBJ databases">
        <authorList>
            <person name="Aslett M."/>
        </authorList>
    </citation>
    <scope>NUCLEOTIDE SEQUENCE [LARGE SCALE GENOMIC DNA]</scope>
    <source>
        <strain evidence="2">Houghton</strain>
    </source>
</reference>
<evidence type="ECO:0000313" key="2">
    <source>
        <dbReference type="EMBL" id="CDJ41285.1"/>
    </source>
</evidence>
<dbReference type="Proteomes" id="UP000030747">
    <property type="component" value="Unassembled WGS sequence"/>
</dbReference>
<dbReference type="VEuPathDB" id="ToxoDB:ETH2_1372000"/>
<organism evidence="2 3">
    <name type="scientific">Eimeria tenella</name>
    <name type="common">Coccidian parasite</name>
    <dbReference type="NCBI Taxonomy" id="5802"/>
    <lineage>
        <taxon>Eukaryota</taxon>
        <taxon>Sar</taxon>
        <taxon>Alveolata</taxon>
        <taxon>Apicomplexa</taxon>
        <taxon>Conoidasida</taxon>
        <taxon>Coccidia</taxon>
        <taxon>Eucoccidiorida</taxon>
        <taxon>Eimeriorina</taxon>
        <taxon>Eimeriidae</taxon>
        <taxon>Eimeria</taxon>
    </lineage>
</organism>
<dbReference type="GeneID" id="25256652"/>
<dbReference type="RefSeq" id="XP_013232035.1">
    <property type="nucleotide sequence ID" value="XM_013376581.1"/>
</dbReference>
<keyword evidence="3" id="KW-1185">Reference proteome</keyword>
<feature type="non-terminal residue" evidence="2">
    <location>
        <position position="1"/>
    </location>
</feature>
<evidence type="ECO:0000313" key="3">
    <source>
        <dbReference type="Proteomes" id="UP000030747"/>
    </source>
</evidence>
<protein>
    <submittedName>
        <fullName evidence="2">Uncharacterized protein</fullName>
    </submittedName>
</protein>
<accession>U6L0J3</accession>
<feature type="region of interest" description="Disordered" evidence="1">
    <location>
        <begin position="37"/>
        <end position="75"/>
    </location>
</feature>
<dbReference type="AlphaFoldDB" id="U6L0J3"/>
<evidence type="ECO:0000256" key="1">
    <source>
        <dbReference type="SAM" id="MobiDB-lite"/>
    </source>
</evidence>
<sequence>ELQLLALDNLVVVYHTGLDSVFLYDVCRPLIAAADSSGECGGPPGGPPGGPSGGAPGGPLLRGKARGGAPKTDCSKGVRALTPLVKGTSLALQKSPSFWSRSLLEAAAAADNGGDKEAEKRSSKETLQDVELHAPNLEASLFVSPDCVIDFEGGAVYRLALNTSALMHRLLRERQSLVNK</sequence>